<protein>
    <submittedName>
        <fullName evidence="2">Anti-sigma-E factor ChrR</fullName>
    </submittedName>
</protein>
<feature type="domain" description="ChrR-like cupin" evidence="1">
    <location>
        <begin position="103"/>
        <end position="195"/>
    </location>
</feature>
<dbReference type="Pfam" id="PF12973">
    <property type="entry name" value="Cupin_7"/>
    <property type="match status" value="1"/>
</dbReference>
<gene>
    <name evidence="2" type="primary">chrR</name>
    <name evidence="2" type="ORF">BOA8489_01208</name>
</gene>
<name>A0A238IXJ4_9RHOB</name>
<sequence>MEQIKHHLNDSLLMGYASGNLPEGFSLVVATHISLCDECRARLESFDAVGGVLMDNDDEVAMHEDSLASTFNLIANTPEAPKTSVPTKGAVLPTPLQSYVGGDLDKVRWSNLGGGVKQCLLKTSNKATVRLLNIPAGAAMPDHGHRGTELTLVLKGAFRDEDGRFGRGDIELANEDLHHTPVAEAGEDCICLAATDAPLRFRSLIPRMAQPFLGI</sequence>
<dbReference type="Proteomes" id="UP000201838">
    <property type="component" value="Unassembled WGS sequence"/>
</dbReference>
<dbReference type="Gene3D" id="1.10.10.1320">
    <property type="entry name" value="Anti-sigma factor, zinc-finger domain"/>
    <property type="match status" value="1"/>
</dbReference>
<dbReference type="InterPro" id="IPR041916">
    <property type="entry name" value="Anti_sigma_zinc_sf"/>
</dbReference>
<dbReference type="InterPro" id="IPR012807">
    <property type="entry name" value="Anti-sigma_ChrR"/>
</dbReference>
<dbReference type="AlphaFoldDB" id="A0A238IXJ4"/>
<dbReference type="SUPFAM" id="SSF51182">
    <property type="entry name" value="RmlC-like cupins"/>
    <property type="match status" value="1"/>
</dbReference>
<reference evidence="2 3" key="1">
    <citation type="submission" date="2017-05" db="EMBL/GenBank/DDBJ databases">
        <authorList>
            <person name="Song R."/>
            <person name="Chenine A.L."/>
            <person name="Ruprecht R.M."/>
        </authorList>
    </citation>
    <scope>NUCLEOTIDE SEQUENCE [LARGE SCALE GENOMIC DNA]</scope>
    <source>
        <strain evidence="2 3">CECT 8489</strain>
    </source>
</reference>
<accession>A0A238IXJ4</accession>
<evidence type="ECO:0000313" key="3">
    <source>
        <dbReference type="Proteomes" id="UP000201838"/>
    </source>
</evidence>
<dbReference type="EMBL" id="FXXQ01000003">
    <property type="protein sequence ID" value="SMX23106.1"/>
    <property type="molecule type" value="Genomic_DNA"/>
</dbReference>
<dbReference type="OrthoDB" id="2988517at2"/>
<evidence type="ECO:0000259" key="1">
    <source>
        <dbReference type="Pfam" id="PF12973"/>
    </source>
</evidence>
<dbReference type="NCBIfam" id="TIGR02451">
    <property type="entry name" value="anti_sig_ChrR"/>
    <property type="match status" value="1"/>
</dbReference>
<dbReference type="InterPro" id="IPR014710">
    <property type="entry name" value="RmlC-like_jellyroll"/>
</dbReference>
<proteinExistence type="predicted"/>
<organism evidence="2 3">
    <name type="scientific">Boseongicola aestuarii</name>
    <dbReference type="NCBI Taxonomy" id="1470561"/>
    <lineage>
        <taxon>Bacteria</taxon>
        <taxon>Pseudomonadati</taxon>
        <taxon>Pseudomonadota</taxon>
        <taxon>Alphaproteobacteria</taxon>
        <taxon>Rhodobacterales</taxon>
        <taxon>Paracoccaceae</taxon>
        <taxon>Boseongicola</taxon>
    </lineage>
</organism>
<dbReference type="InterPro" id="IPR025979">
    <property type="entry name" value="ChrR-like_cupin_dom"/>
</dbReference>
<dbReference type="CDD" id="cd20301">
    <property type="entry name" value="cupin_ChrR"/>
    <property type="match status" value="1"/>
</dbReference>
<evidence type="ECO:0000313" key="2">
    <source>
        <dbReference type="EMBL" id="SMX23106.1"/>
    </source>
</evidence>
<dbReference type="RefSeq" id="WP_093973106.1">
    <property type="nucleotide sequence ID" value="NZ_FXXQ01000003.1"/>
</dbReference>
<dbReference type="InterPro" id="IPR011051">
    <property type="entry name" value="RmlC_Cupin_sf"/>
</dbReference>
<keyword evidence="3" id="KW-1185">Reference proteome</keyword>
<dbReference type="Gene3D" id="2.60.120.10">
    <property type="entry name" value="Jelly Rolls"/>
    <property type="match status" value="1"/>
</dbReference>